<evidence type="ECO:0000313" key="2">
    <source>
        <dbReference type="Proteomes" id="UP000284908"/>
    </source>
</evidence>
<dbReference type="AlphaFoldDB" id="A0A419NEK3"/>
<keyword evidence="1" id="KW-0645">Protease</keyword>
<accession>A0A419NEK3</accession>
<sequence length="47" mass="5306">MHTFYVIGWPCVGCSESLLDRICRNAKNAAKRLIEILNQPGIPNESF</sequence>
<name>A0A419NEK3_9GAMM</name>
<comment type="caution">
    <text evidence="1">The sequence shown here is derived from an EMBL/GenBank/DDBJ whole genome shotgun (WGS) entry which is preliminary data.</text>
</comment>
<keyword evidence="2" id="KW-1185">Reference proteome</keyword>
<dbReference type="RefSeq" id="WP_120131213.1">
    <property type="nucleotide sequence ID" value="NZ_RAHH01000002.1"/>
</dbReference>
<dbReference type="Pfam" id="PF02061">
    <property type="entry name" value="Lambda_CIII"/>
    <property type="match status" value="1"/>
</dbReference>
<dbReference type="EMBL" id="RAHH01000002">
    <property type="protein sequence ID" value="RJT47201.1"/>
    <property type="molecule type" value="Genomic_DNA"/>
</dbReference>
<dbReference type="GO" id="GO:0006508">
    <property type="term" value="P:proteolysis"/>
    <property type="evidence" value="ECO:0007669"/>
    <property type="project" value="UniProtKB-KW"/>
</dbReference>
<evidence type="ECO:0000313" key="1">
    <source>
        <dbReference type="EMBL" id="RJT47201.1"/>
    </source>
</evidence>
<protein>
    <submittedName>
        <fullName evidence="1">Protease FtsH-inhibitory lysogeny factor CIII</fullName>
    </submittedName>
</protein>
<proteinExistence type="predicted"/>
<dbReference type="GO" id="GO:0008233">
    <property type="term" value="F:peptidase activity"/>
    <property type="evidence" value="ECO:0007669"/>
    <property type="project" value="UniProtKB-KW"/>
</dbReference>
<dbReference type="Proteomes" id="UP000284908">
    <property type="component" value="Unassembled WGS sequence"/>
</dbReference>
<dbReference type="InterPro" id="IPR013056">
    <property type="entry name" value="Phage_lambda_CIII"/>
</dbReference>
<gene>
    <name evidence="1" type="ORF">D6C13_02235</name>
</gene>
<reference evidence="1 2" key="1">
    <citation type="submission" date="2018-09" db="EMBL/GenBank/DDBJ databases">
        <authorList>
            <person name="Le Fleche-Mateos A."/>
        </authorList>
    </citation>
    <scope>NUCLEOTIDE SEQUENCE [LARGE SCALE GENOMIC DNA]</scope>
    <source>
        <strain evidence="1 2">DSM 27399</strain>
    </source>
</reference>
<dbReference type="OrthoDB" id="6548631at2"/>
<organism evidence="1 2">
    <name type="scientific">Rahnella woolbedingensis</name>
    <dbReference type="NCBI Taxonomy" id="1510574"/>
    <lineage>
        <taxon>Bacteria</taxon>
        <taxon>Pseudomonadati</taxon>
        <taxon>Pseudomonadota</taxon>
        <taxon>Gammaproteobacteria</taxon>
        <taxon>Enterobacterales</taxon>
        <taxon>Yersiniaceae</taxon>
        <taxon>Rahnella</taxon>
    </lineage>
</organism>
<keyword evidence="1" id="KW-0378">Hydrolase</keyword>